<evidence type="ECO:0000313" key="2">
    <source>
        <dbReference type="EMBL" id="SQC92673.1"/>
    </source>
</evidence>
<organism evidence="1 3">
    <name type="scientific">Cedecea neteri</name>
    <dbReference type="NCBI Taxonomy" id="158822"/>
    <lineage>
        <taxon>Bacteria</taxon>
        <taxon>Pseudomonadati</taxon>
        <taxon>Pseudomonadota</taxon>
        <taxon>Gammaproteobacteria</taxon>
        <taxon>Enterobacterales</taxon>
        <taxon>Enterobacteriaceae</taxon>
        <taxon>Cedecea</taxon>
    </lineage>
</organism>
<accession>A0A291DWX9</accession>
<reference evidence="1 3" key="1">
    <citation type="submission" date="2017-09" db="EMBL/GenBank/DDBJ databases">
        <title>FDA dAtabase for Regulatory Grade micrObial Sequences (FDA-ARGOS): Supporting development and validation of Infectious Disease Dx tests.</title>
        <authorList>
            <person name="Minogue T."/>
            <person name="Wolcott M."/>
            <person name="Wasieloski L."/>
            <person name="Aguilar W."/>
            <person name="Moore D."/>
            <person name="Tallon L."/>
            <person name="Sadzewicz L."/>
            <person name="Ott S."/>
            <person name="Zhao X."/>
            <person name="Nagaraj S."/>
            <person name="Vavikolanu K."/>
            <person name="Aluvathingal J."/>
            <person name="Nadendla S."/>
            <person name="Sichtig H."/>
        </authorList>
    </citation>
    <scope>NUCLEOTIDE SEQUENCE [LARGE SCALE GENOMIC DNA]</scope>
    <source>
        <strain evidence="1 3">FDAARGOS_392</strain>
    </source>
</reference>
<protein>
    <submittedName>
        <fullName evidence="1">Uncharacterized protein</fullName>
    </submittedName>
</protein>
<dbReference type="EMBL" id="CP023525">
    <property type="protein sequence ID" value="ATF92307.1"/>
    <property type="molecule type" value="Genomic_DNA"/>
</dbReference>
<dbReference type="AlphaFoldDB" id="A0A291DWX9"/>
<reference evidence="2 4" key="2">
    <citation type="submission" date="2018-06" db="EMBL/GenBank/DDBJ databases">
        <authorList>
            <consortium name="Pathogen Informatics"/>
            <person name="Doyle S."/>
        </authorList>
    </citation>
    <scope>NUCLEOTIDE SEQUENCE [LARGE SCALE GENOMIC DNA]</scope>
    <source>
        <strain evidence="2 4">NCTC12120</strain>
    </source>
</reference>
<dbReference type="Proteomes" id="UP000251197">
    <property type="component" value="Unassembled WGS sequence"/>
</dbReference>
<dbReference type="Proteomes" id="UP000217979">
    <property type="component" value="Chromosome"/>
</dbReference>
<dbReference type="RefSeq" id="WP_061272403.1">
    <property type="nucleotide sequence ID" value="NZ_CP023525.1"/>
</dbReference>
<name>A0A291DWX9_9ENTR</name>
<gene>
    <name evidence="1" type="ORF">CO704_09520</name>
    <name evidence="2" type="ORF">NCTC12120_05873</name>
</gene>
<evidence type="ECO:0000313" key="3">
    <source>
        <dbReference type="Proteomes" id="UP000217979"/>
    </source>
</evidence>
<evidence type="ECO:0000313" key="4">
    <source>
        <dbReference type="Proteomes" id="UP000251197"/>
    </source>
</evidence>
<proteinExistence type="predicted"/>
<evidence type="ECO:0000313" key="1">
    <source>
        <dbReference type="EMBL" id="ATF92307.1"/>
    </source>
</evidence>
<sequence length="330" mass="37593">MYKHTEKLKENNSRAVLHSVAQKKSDGKQGFGLVDNRIENLRLKKTSTQNDDSFNQPVLKKEYISDSGGYHLKSKHGLVDDESQNVIQGKFVYAGLNKRLMKALVSYQKNIPIVKEMGEHKIYTVTFKLINDEGEKWLGVTSNKGSGNVEIILNLAHANTPHQLEHTLTHELLLHGSDHFLTAVGKIGSIPSVENQHDRATDTFIGKDYYHAQLNIIKQFIEKGDFDTATEYTLIAMQETAQTVNLKNTNRKELSKGKELTHKGYSSTLTKDECTFAIEKIINLKVEFERELNKKDLYDTDREKWNEIIERIGHHCSKFSKLVSSEMSSL</sequence>
<dbReference type="EMBL" id="UAVU01000009">
    <property type="protein sequence ID" value="SQC92673.1"/>
    <property type="molecule type" value="Genomic_DNA"/>
</dbReference>